<dbReference type="PANTHER" id="PTHR31595:SF57">
    <property type="entry name" value="OS04G0481900 PROTEIN"/>
    <property type="match status" value="1"/>
</dbReference>
<dbReference type="GO" id="GO:0008374">
    <property type="term" value="F:O-acyltransferase activity"/>
    <property type="evidence" value="ECO:0007669"/>
    <property type="project" value="InterPro"/>
</dbReference>
<accession>A0A836BRT8</accession>
<protein>
    <recommendedName>
        <fullName evidence="4">Wax synthase domain-containing protein</fullName>
    </recommendedName>
</protein>
<dbReference type="OrthoDB" id="1077582at2759"/>
<feature type="compositionally biased region" description="Gly residues" evidence="1">
    <location>
        <begin position="175"/>
        <end position="187"/>
    </location>
</feature>
<dbReference type="EMBL" id="JAEHOE010000111">
    <property type="protein sequence ID" value="KAG2486520.1"/>
    <property type="molecule type" value="Genomic_DNA"/>
</dbReference>
<feature type="compositionally biased region" description="Low complexity" evidence="1">
    <location>
        <begin position="537"/>
        <end position="564"/>
    </location>
</feature>
<proteinExistence type="predicted"/>
<evidence type="ECO:0000313" key="2">
    <source>
        <dbReference type="EMBL" id="KAG2486520.1"/>
    </source>
</evidence>
<sequence length="665" mass="69652">MQLLAIHPWPEPPAAPSLLAPRTIVMLLPHWDWHWRLRVCLTVLFLSTVWAHRVVLPRTPGLPRLLAAAPALLALTLAPLFFNPVLEPISVMTVTFMSVRMPLTKLLAACFGRGPLVELPPRLFSTPGSTSEGTAKEGASQAGQRADGAARGAHAVPDRSLVAFLMLAPVVAKPGGGERQAEGGGAEGSMTEAGPDKNQAAGLNLSRTQSSAYVGEGGDRQRLLWGLAGKWLAFAAATGLALAPVGPVAPLALHAALAYGMLAVVGGLMDSMALYATARWGLDLVPPFRDPFRSTSLADFWSRRWNVSQSRVLKGLLYDPIMEGSLLPAWAREGAGRAAAKDAGAEGNSESVGGLEADPMSGGAEGGSEAVNAGCSLGERPKGLRGSEGALDEAAAAGGEPRLLDTDEEPEAPATPVSPPQGSCRDGGVFATRTAATSATPLSSAWSPPHLVRSAARAVSAGVGGAALQVSAFLRRRRVRRAVALLAVFTWSGVEHEIFHFYVQRYFSGSWLTFFSLHGLLLVAESAMLRRGRDRSNSGGSASGSGSTAAPLAATKSSSAPPSSSKRKADGSPEGAVAPATRAPAPAKPCIIEHPPAYLAPRESVDRERFRTLRPWAAWLLTLCVLEASAARWFFHVLLEPGVVARTAGSLRAGVPEGLSSGWTW</sequence>
<gene>
    <name evidence="2" type="ORF">HYH03_014822</name>
</gene>
<organism evidence="2 3">
    <name type="scientific">Edaphochlamys debaryana</name>
    <dbReference type="NCBI Taxonomy" id="47281"/>
    <lineage>
        <taxon>Eukaryota</taxon>
        <taxon>Viridiplantae</taxon>
        <taxon>Chlorophyta</taxon>
        <taxon>core chlorophytes</taxon>
        <taxon>Chlorophyceae</taxon>
        <taxon>CS clade</taxon>
        <taxon>Chlamydomonadales</taxon>
        <taxon>Chlamydomonadales incertae sedis</taxon>
        <taxon>Edaphochlamys</taxon>
    </lineage>
</organism>
<dbReference type="AlphaFoldDB" id="A0A836BRT8"/>
<dbReference type="Proteomes" id="UP000612055">
    <property type="component" value="Unassembled WGS sequence"/>
</dbReference>
<dbReference type="InterPro" id="IPR044851">
    <property type="entry name" value="Wax_synthase"/>
</dbReference>
<feature type="region of interest" description="Disordered" evidence="1">
    <location>
        <begin position="175"/>
        <end position="201"/>
    </location>
</feature>
<comment type="caution">
    <text evidence="2">The sequence shown here is derived from an EMBL/GenBank/DDBJ whole genome shotgun (WGS) entry which is preliminary data.</text>
</comment>
<evidence type="ECO:0000313" key="3">
    <source>
        <dbReference type="Proteomes" id="UP000612055"/>
    </source>
</evidence>
<feature type="compositionally biased region" description="Low complexity" evidence="1">
    <location>
        <begin position="576"/>
        <end position="588"/>
    </location>
</feature>
<keyword evidence="3" id="KW-1185">Reference proteome</keyword>
<feature type="region of interest" description="Disordered" evidence="1">
    <location>
        <begin position="122"/>
        <end position="151"/>
    </location>
</feature>
<name>A0A836BRT8_9CHLO</name>
<feature type="compositionally biased region" description="Low complexity" evidence="1">
    <location>
        <begin position="138"/>
        <end position="151"/>
    </location>
</feature>
<reference evidence="2" key="1">
    <citation type="journal article" date="2020" name="bioRxiv">
        <title>Comparative genomics of Chlamydomonas.</title>
        <authorList>
            <person name="Craig R.J."/>
            <person name="Hasan A.R."/>
            <person name="Ness R.W."/>
            <person name="Keightley P.D."/>
        </authorList>
    </citation>
    <scope>NUCLEOTIDE SEQUENCE</scope>
    <source>
        <strain evidence="2">CCAP 11/70</strain>
    </source>
</reference>
<evidence type="ECO:0000256" key="1">
    <source>
        <dbReference type="SAM" id="MobiDB-lite"/>
    </source>
</evidence>
<dbReference type="GO" id="GO:0006629">
    <property type="term" value="P:lipid metabolic process"/>
    <property type="evidence" value="ECO:0007669"/>
    <property type="project" value="InterPro"/>
</dbReference>
<feature type="region of interest" description="Disordered" evidence="1">
    <location>
        <begin position="341"/>
        <end position="386"/>
    </location>
</feature>
<feature type="region of interest" description="Disordered" evidence="1">
    <location>
        <begin position="533"/>
        <end position="588"/>
    </location>
</feature>
<dbReference type="PANTHER" id="PTHR31595">
    <property type="entry name" value="LONG-CHAIN-ALCOHOL O-FATTY-ACYLTRANSFERASE 3-RELATED"/>
    <property type="match status" value="1"/>
</dbReference>
<evidence type="ECO:0008006" key="4">
    <source>
        <dbReference type="Google" id="ProtNLM"/>
    </source>
</evidence>
<feature type="region of interest" description="Disordered" evidence="1">
    <location>
        <begin position="403"/>
        <end position="428"/>
    </location>
</feature>